<evidence type="ECO:0000256" key="13">
    <source>
        <dbReference type="SAM" id="Phobius"/>
    </source>
</evidence>
<dbReference type="InterPro" id="IPR000276">
    <property type="entry name" value="GPCR_Rhodpsn"/>
</dbReference>
<keyword evidence="8" id="KW-1015">Disulfide bond</keyword>
<protein>
    <recommendedName>
        <fullName evidence="14">G-protein coupled receptors family 1 profile domain-containing protein</fullName>
    </recommendedName>
</protein>
<feature type="transmembrane region" description="Helical" evidence="13">
    <location>
        <begin position="97"/>
        <end position="121"/>
    </location>
</feature>
<keyword evidence="3" id="KW-1003">Cell membrane</keyword>
<dbReference type="PROSITE" id="PS00237">
    <property type="entry name" value="G_PROTEIN_RECEP_F1_1"/>
    <property type="match status" value="1"/>
</dbReference>
<dbReference type="PRINTS" id="PR00246">
    <property type="entry name" value="SOMATOSTATNR"/>
</dbReference>
<evidence type="ECO:0000256" key="6">
    <source>
        <dbReference type="ARBA" id="ARBA00023040"/>
    </source>
</evidence>
<proteinExistence type="inferred from homology"/>
<dbReference type="Proteomes" id="UP001153620">
    <property type="component" value="Chromosome 3"/>
</dbReference>
<keyword evidence="5 13" id="KW-1133">Transmembrane helix</keyword>
<dbReference type="InterPro" id="IPR017452">
    <property type="entry name" value="GPCR_Rhodpsn_7TM"/>
</dbReference>
<dbReference type="InterPro" id="IPR000586">
    <property type="entry name" value="Somatstn_rcpt"/>
</dbReference>
<dbReference type="SMART" id="SM01381">
    <property type="entry name" value="7TM_GPCR_Srsx"/>
    <property type="match status" value="1"/>
</dbReference>
<dbReference type="GO" id="GO:0004994">
    <property type="term" value="F:somatostatin receptor activity"/>
    <property type="evidence" value="ECO:0007669"/>
    <property type="project" value="InterPro"/>
</dbReference>
<evidence type="ECO:0000256" key="2">
    <source>
        <dbReference type="ARBA" id="ARBA00010663"/>
    </source>
</evidence>
<comment type="subcellular location">
    <subcellularLocation>
        <location evidence="1">Cell membrane</location>
        <topology evidence="1">Multi-pass membrane protein</topology>
    </subcellularLocation>
</comment>
<reference evidence="15" key="1">
    <citation type="submission" date="2022-01" db="EMBL/GenBank/DDBJ databases">
        <authorList>
            <person name="King R."/>
        </authorList>
    </citation>
    <scope>NUCLEOTIDE SEQUENCE</scope>
</reference>
<evidence type="ECO:0000256" key="11">
    <source>
        <dbReference type="ARBA" id="ARBA00023224"/>
    </source>
</evidence>
<evidence type="ECO:0000256" key="8">
    <source>
        <dbReference type="ARBA" id="ARBA00023157"/>
    </source>
</evidence>
<evidence type="ECO:0000256" key="4">
    <source>
        <dbReference type="ARBA" id="ARBA00022692"/>
    </source>
</evidence>
<feature type="transmembrane region" description="Helical" evidence="13">
    <location>
        <begin position="133"/>
        <end position="152"/>
    </location>
</feature>
<keyword evidence="10" id="KW-0325">Glycoprotein</keyword>
<feature type="transmembrane region" description="Helical" evidence="13">
    <location>
        <begin position="240"/>
        <end position="263"/>
    </location>
</feature>
<sequence length="498" mass="55927">MNSFDDTATNAFINENLPSYDFMIPSDLPTLNSSLFYQNLNLSDREFTCPSIVPNSFGRYVSMILFTVVCIIGLFGNSLVIYVVLRFSKMKTVTNLYILNLAFADEFYLIGVPTLIYTMHLGEWIFGVQLCKLYMISTSITQFTSSIFLVIMSADRFIAVCHPISSPRFRTPLVSKIVSIFAWCLSVVLMLPIILYSTTVTRPDGKKSCNIMWPSSKSSINNSTLDEEGLMEADGSTFTLYTFTLGFAIPLCLILIFYFFVLRKLRTVGPKTKSKEKKRSHRKVTKLVLTVIAVYVLCWTPYWVSQMALINSSPENCQSRLEITIFILVGCLGYSNSAMNPILYAFLSDNFKKSFMKAFTCAKTNEINAQLQQENSFFPRFGRGKNSECLSSKPSANLIVNVNSNVNPSKFIQSARFGNTVESILDATENGHTTNNGHQLNKVNNVNNNNNNHCTVIPPCDEESDDEEQELHQNPEDAICIINPVNGTSKPPVLHTDL</sequence>
<dbReference type="GO" id="GO:0042277">
    <property type="term" value="F:peptide binding"/>
    <property type="evidence" value="ECO:0007669"/>
    <property type="project" value="TreeGrafter"/>
</dbReference>
<keyword evidence="7 13" id="KW-0472">Membrane</keyword>
<feature type="domain" description="G-protein coupled receptors family 1 profile" evidence="14">
    <location>
        <begin position="76"/>
        <end position="344"/>
    </location>
</feature>
<keyword evidence="16" id="KW-1185">Reference proteome</keyword>
<keyword evidence="11 12" id="KW-0807">Transducer</keyword>
<evidence type="ECO:0000259" key="14">
    <source>
        <dbReference type="PROSITE" id="PS50262"/>
    </source>
</evidence>
<keyword evidence="4 12" id="KW-0812">Transmembrane</keyword>
<dbReference type="EMBL" id="OU895879">
    <property type="protein sequence ID" value="CAG9808368.1"/>
    <property type="molecule type" value="Genomic_DNA"/>
</dbReference>
<feature type="transmembrane region" description="Helical" evidence="13">
    <location>
        <begin position="60"/>
        <end position="85"/>
    </location>
</feature>
<dbReference type="PRINTS" id="PR00237">
    <property type="entry name" value="GPCRRHODOPSN"/>
</dbReference>
<evidence type="ECO:0000256" key="7">
    <source>
        <dbReference type="ARBA" id="ARBA00023136"/>
    </source>
</evidence>
<name>A0A9N9S355_9DIPT</name>
<evidence type="ECO:0000313" key="16">
    <source>
        <dbReference type="Proteomes" id="UP001153620"/>
    </source>
</evidence>
<dbReference type="GO" id="GO:0005886">
    <property type="term" value="C:plasma membrane"/>
    <property type="evidence" value="ECO:0007669"/>
    <property type="project" value="UniProtKB-SubCell"/>
</dbReference>
<gene>
    <name evidence="15" type="ORF">CHIRRI_LOCUS11210</name>
</gene>
<evidence type="ECO:0000256" key="3">
    <source>
        <dbReference type="ARBA" id="ARBA00022475"/>
    </source>
</evidence>
<evidence type="ECO:0000256" key="5">
    <source>
        <dbReference type="ARBA" id="ARBA00022989"/>
    </source>
</evidence>
<evidence type="ECO:0000256" key="12">
    <source>
        <dbReference type="RuleBase" id="RU000688"/>
    </source>
</evidence>
<evidence type="ECO:0000313" key="15">
    <source>
        <dbReference type="EMBL" id="CAG9808368.1"/>
    </source>
</evidence>
<keyword evidence="6 12" id="KW-0297">G-protein coupled receptor</keyword>
<dbReference type="SUPFAM" id="SSF81321">
    <property type="entry name" value="Family A G protein-coupled receptor-like"/>
    <property type="match status" value="1"/>
</dbReference>
<dbReference type="PROSITE" id="PS50262">
    <property type="entry name" value="G_PROTEIN_RECEP_F1_2"/>
    <property type="match status" value="1"/>
</dbReference>
<evidence type="ECO:0000256" key="1">
    <source>
        <dbReference type="ARBA" id="ARBA00004651"/>
    </source>
</evidence>
<reference evidence="15" key="2">
    <citation type="submission" date="2022-10" db="EMBL/GenBank/DDBJ databases">
        <authorList>
            <consortium name="ENA_rothamsted_submissions"/>
            <consortium name="culmorum"/>
            <person name="King R."/>
        </authorList>
    </citation>
    <scope>NUCLEOTIDE SEQUENCE</scope>
</reference>
<feature type="transmembrane region" description="Helical" evidence="13">
    <location>
        <begin position="284"/>
        <end position="303"/>
    </location>
</feature>
<evidence type="ECO:0000256" key="10">
    <source>
        <dbReference type="ARBA" id="ARBA00023180"/>
    </source>
</evidence>
<evidence type="ECO:0000256" key="9">
    <source>
        <dbReference type="ARBA" id="ARBA00023170"/>
    </source>
</evidence>
<dbReference type="Pfam" id="PF00001">
    <property type="entry name" value="7tm_1"/>
    <property type="match status" value="1"/>
</dbReference>
<comment type="similarity">
    <text evidence="2 12">Belongs to the G-protein coupled receptor 1 family.</text>
</comment>
<feature type="transmembrane region" description="Helical" evidence="13">
    <location>
        <begin position="173"/>
        <end position="196"/>
    </location>
</feature>
<accession>A0A9N9S355</accession>
<dbReference type="OrthoDB" id="6076970at2759"/>
<dbReference type="PANTHER" id="PTHR24229:SF40">
    <property type="entry name" value="ALLATOSTATIN C RECEPTOR 1-RELATED"/>
    <property type="match status" value="1"/>
</dbReference>
<dbReference type="FunFam" id="1.20.1070.10:FF:000231">
    <property type="entry name" value="Allatostatin C receptor 1"/>
    <property type="match status" value="1"/>
</dbReference>
<dbReference type="AlphaFoldDB" id="A0A9N9S355"/>
<keyword evidence="9 12" id="KW-0675">Receptor</keyword>
<organism evidence="15 16">
    <name type="scientific">Chironomus riparius</name>
    <dbReference type="NCBI Taxonomy" id="315576"/>
    <lineage>
        <taxon>Eukaryota</taxon>
        <taxon>Metazoa</taxon>
        <taxon>Ecdysozoa</taxon>
        <taxon>Arthropoda</taxon>
        <taxon>Hexapoda</taxon>
        <taxon>Insecta</taxon>
        <taxon>Pterygota</taxon>
        <taxon>Neoptera</taxon>
        <taxon>Endopterygota</taxon>
        <taxon>Diptera</taxon>
        <taxon>Nematocera</taxon>
        <taxon>Chironomoidea</taxon>
        <taxon>Chironomidae</taxon>
        <taxon>Chironominae</taxon>
        <taxon>Chironomus</taxon>
    </lineage>
</organism>
<dbReference type="PANTHER" id="PTHR24229">
    <property type="entry name" value="NEUROPEPTIDES RECEPTOR"/>
    <property type="match status" value="1"/>
</dbReference>
<dbReference type="GO" id="GO:0043005">
    <property type="term" value="C:neuron projection"/>
    <property type="evidence" value="ECO:0007669"/>
    <property type="project" value="TreeGrafter"/>
</dbReference>
<dbReference type="Gene3D" id="1.20.1070.10">
    <property type="entry name" value="Rhodopsin 7-helix transmembrane proteins"/>
    <property type="match status" value="1"/>
</dbReference>
<feature type="transmembrane region" description="Helical" evidence="13">
    <location>
        <begin position="323"/>
        <end position="347"/>
    </location>
</feature>